<evidence type="ECO:0000259" key="10">
    <source>
        <dbReference type="Pfam" id="PF01680"/>
    </source>
</evidence>
<comment type="caution">
    <text evidence="12">The sequence shown here is derived from an EMBL/GenBank/DDBJ whole genome shotgun (WGS) entry which is preliminary data.</text>
</comment>
<reference evidence="12 13" key="1">
    <citation type="submission" date="2020-10" db="EMBL/GenBank/DDBJ databases">
        <title>The Coptis chinensis genome and diversification of protoberbering-type alkaloids.</title>
        <authorList>
            <person name="Wang B."/>
            <person name="Shu S."/>
            <person name="Song C."/>
            <person name="Liu Y."/>
        </authorList>
    </citation>
    <scope>NUCLEOTIDE SEQUENCE [LARGE SCALE GENOMIC DNA]</scope>
    <source>
        <strain evidence="12">HL-2020</strain>
        <tissue evidence="12">Leaf</tissue>
    </source>
</reference>
<name>A0A835I1U8_9MAGN</name>
<dbReference type="InterPro" id="IPR033755">
    <property type="entry name" value="PdxS/SNZ_N"/>
</dbReference>
<dbReference type="EC" id="4.3.3.6" evidence="3"/>
<dbReference type="PROSITE" id="PS51129">
    <property type="entry name" value="PDXS_SNZ_2"/>
    <property type="match status" value="1"/>
</dbReference>
<comment type="function">
    <text evidence="7">Catalyzes the formation of pyridoxal 5'-phosphate from ribose 5-phosphate (RBP), glyceraldehyde 3-phosphate (G3P) and ammonia. The ammonia is provided by PDX2. Can also use ribulose 5-phosphate and dihydroxyacetone phosphate as substrates, resulting from enzyme-catalyzed isomerization of RBP and G3P, respectively. Also plays an indirect role in resistance to singlet oxygen-generating photosensitizers.</text>
</comment>
<keyword evidence="13" id="KW-1185">Reference proteome</keyword>
<dbReference type="SUPFAM" id="SSF51366">
    <property type="entry name" value="Ribulose-phoshate binding barrel"/>
    <property type="match status" value="1"/>
</dbReference>
<keyword evidence="4" id="KW-0663">Pyridoxal phosphate</keyword>
<evidence type="ECO:0000256" key="7">
    <source>
        <dbReference type="ARBA" id="ARBA00037142"/>
    </source>
</evidence>
<dbReference type="Proteomes" id="UP000631114">
    <property type="component" value="Unassembled WGS sequence"/>
</dbReference>
<organism evidence="12 13">
    <name type="scientific">Coptis chinensis</name>
    <dbReference type="NCBI Taxonomy" id="261450"/>
    <lineage>
        <taxon>Eukaryota</taxon>
        <taxon>Viridiplantae</taxon>
        <taxon>Streptophyta</taxon>
        <taxon>Embryophyta</taxon>
        <taxon>Tracheophyta</taxon>
        <taxon>Spermatophyta</taxon>
        <taxon>Magnoliopsida</taxon>
        <taxon>Ranunculales</taxon>
        <taxon>Ranunculaceae</taxon>
        <taxon>Coptidoideae</taxon>
        <taxon>Coptis</taxon>
    </lineage>
</organism>
<protein>
    <recommendedName>
        <fullName evidence="3">pyridoxal 5'-phosphate synthase (glutamine hydrolyzing)</fullName>
        <ecNumber evidence="3">4.3.3.6</ecNumber>
    </recommendedName>
</protein>
<keyword evidence="5" id="KW-0456">Lyase</keyword>
<sequence length="429" mass="46844">MNKLRSIGATVFPVFSSRYNLKFCDIDAAFVHGEPSQDDNKGPPRVDSEAIILHEKVTKTIIKEQRPIEMVLGKDSPPTDEVLNQCCLAIEESLNSVYRQGRVADNSIGPLEIRIVKGGTFEELMDYAISRDTFVPSLPSKPSPELERLFGNNDGMIKDLTHRADIILELVFAPSLESIGIDYIDESEVLTLADEDNHINKHNFRVPFVCGCRNLGEVFRRICEGAVMICAKGEAGTGNIVEAVRHVRLPVVQFASGGVATPADAALMMQLGCDGVIKSRLDNTLFSSIGLVLFDQPKRDEVRMGQLLLDLASTNEDVKCFVENSACKGSTLTDAGDALSAMYIPCNEYGSKFLSPLQVVCGAAHTIIVAHSGYGLWASGTGRSGGLGSDNPANSYAPRDRRPWLTVDEDFQDALEFAGQETRIQDEEP</sequence>
<dbReference type="Pfam" id="PF23572">
    <property type="entry name" value="GH3_C"/>
    <property type="match status" value="1"/>
</dbReference>
<dbReference type="GO" id="GO:0036381">
    <property type="term" value="F:pyridoxal 5'-phosphate synthase (glutamine hydrolysing) activity"/>
    <property type="evidence" value="ECO:0007669"/>
    <property type="project" value="UniProtKB-EC"/>
</dbReference>
<dbReference type="InterPro" id="IPR013785">
    <property type="entry name" value="Aldolase_TIM"/>
</dbReference>
<dbReference type="GO" id="GO:0042823">
    <property type="term" value="P:pyridoxal phosphate biosynthetic process"/>
    <property type="evidence" value="ECO:0007669"/>
    <property type="project" value="InterPro"/>
</dbReference>
<evidence type="ECO:0000256" key="2">
    <source>
        <dbReference type="ARBA" id="ARBA00007281"/>
    </source>
</evidence>
<evidence type="ECO:0000256" key="6">
    <source>
        <dbReference type="ARBA" id="ARBA00023270"/>
    </source>
</evidence>
<gene>
    <name evidence="12" type="ORF">IFM89_026752</name>
</gene>
<feature type="domain" description="GH3 C-terminal" evidence="11">
    <location>
        <begin position="80"/>
        <end position="133"/>
    </location>
</feature>
<proteinExistence type="inferred from homology"/>
<evidence type="ECO:0000256" key="3">
    <source>
        <dbReference type="ARBA" id="ARBA00012084"/>
    </source>
</evidence>
<evidence type="ECO:0000256" key="5">
    <source>
        <dbReference type="ARBA" id="ARBA00023239"/>
    </source>
</evidence>
<evidence type="ECO:0000256" key="8">
    <source>
        <dbReference type="ARBA" id="ARBA00047992"/>
    </source>
</evidence>
<dbReference type="Pfam" id="PF01680">
    <property type="entry name" value="SOR_SNZ"/>
    <property type="match status" value="1"/>
</dbReference>
<dbReference type="OrthoDB" id="1660966at2759"/>
<evidence type="ECO:0000256" key="4">
    <source>
        <dbReference type="ARBA" id="ARBA00022898"/>
    </source>
</evidence>
<keyword evidence="6" id="KW-0704">Schiff base</keyword>
<evidence type="ECO:0000256" key="1">
    <source>
        <dbReference type="ARBA" id="ARBA00004737"/>
    </source>
</evidence>
<dbReference type="Gene3D" id="3.20.20.70">
    <property type="entry name" value="Aldolase class I"/>
    <property type="match status" value="2"/>
</dbReference>
<comment type="similarity">
    <text evidence="2 9">Belongs to the PdxS/SNZ family.</text>
</comment>
<dbReference type="InterPro" id="IPR055378">
    <property type="entry name" value="GH3_C"/>
</dbReference>
<dbReference type="GO" id="GO:0008615">
    <property type="term" value="P:pyridoxine biosynthetic process"/>
    <property type="evidence" value="ECO:0007669"/>
    <property type="project" value="TreeGrafter"/>
</dbReference>
<evidence type="ECO:0000313" key="13">
    <source>
        <dbReference type="Proteomes" id="UP000631114"/>
    </source>
</evidence>
<dbReference type="InterPro" id="IPR001852">
    <property type="entry name" value="PdxS/SNZ"/>
</dbReference>
<dbReference type="InterPro" id="IPR011060">
    <property type="entry name" value="RibuloseP-bd_barrel"/>
</dbReference>
<dbReference type="GO" id="GO:0006520">
    <property type="term" value="P:amino acid metabolic process"/>
    <property type="evidence" value="ECO:0007669"/>
    <property type="project" value="TreeGrafter"/>
</dbReference>
<dbReference type="PANTHER" id="PTHR31829">
    <property type="entry name" value="PYRIDOXAL 5'-PHOSPHATE SYNTHASE SUBUNIT SNZ1-RELATED"/>
    <property type="match status" value="1"/>
</dbReference>
<evidence type="ECO:0000313" key="12">
    <source>
        <dbReference type="EMBL" id="KAF9611045.1"/>
    </source>
</evidence>
<evidence type="ECO:0000259" key="11">
    <source>
        <dbReference type="Pfam" id="PF23572"/>
    </source>
</evidence>
<accession>A0A835I1U8</accession>
<comment type="catalytic activity">
    <reaction evidence="8">
        <text>aldehydo-D-ribose 5-phosphate + D-glyceraldehyde 3-phosphate + L-glutamine = pyridoxal 5'-phosphate + L-glutamate + phosphate + 3 H2O + H(+)</text>
        <dbReference type="Rhea" id="RHEA:31507"/>
        <dbReference type="ChEBI" id="CHEBI:15377"/>
        <dbReference type="ChEBI" id="CHEBI:15378"/>
        <dbReference type="ChEBI" id="CHEBI:29985"/>
        <dbReference type="ChEBI" id="CHEBI:43474"/>
        <dbReference type="ChEBI" id="CHEBI:58273"/>
        <dbReference type="ChEBI" id="CHEBI:58359"/>
        <dbReference type="ChEBI" id="CHEBI:59776"/>
        <dbReference type="ChEBI" id="CHEBI:597326"/>
        <dbReference type="EC" id="4.3.3.6"/>
    </reaction>
</comment>
<dbReference type="PROSITE" id="PS01235">
    <property type="entry name" value="PDXS_SNZ_1"/>
    <property type="match status" value="1"/>
</dbReference>
<dbReference type="AlphaFoldDB" id="A0A835I1U8"/>
<feature type="domain" description="PdxS/SNZ N-terminal" evidence="10">
    <location>
        <begin position="173"/>
        <end position="249"/>
    </location>
</feature>
<dbReference type="PANTHER" id="PTHR31829:SF0">
    <property type="entry name" value="PYRIDOXAL 5'-PHOSPHATE SYNTHASE SUBUNIT SNZ1-RELATED"/>
    <property type="match status" value="1"/>
</dbReference>
<evidence type="ECO:0000256" key="9">
    <source>
        <dbReference type="PROSITE-ProRule" id="PRU00481"/>
    </source>
</evidence>
<comment type="pathway">
    <text evidence="1">Cofactor biosynthesis; pyridoxal 5'-phosphate biosynthesis.</text>
</comment>
<dbReference type="EMBL" id="JADFTS010000004">
    <property type="protein sequence ID" value="KAF9611045.1"/>
    <property type="molecule type" value="Genomic_DNA"/>
</dbReference>